<dbReference type="InterPro" id="IPR036736">
    <property type="entry name" value="ACP-like_sf"/>
</dbReference>
<dbReference type="InterPro" id="IPR036291">
    <property type="entry name" value="NAD(P)-bd_dom_sf"/>
</dbReference>
<dbReference type="Pfam" id="PF00501">
    <property type="entry name" value="AMP-binding"/>
    <property type="match status" value="1"/>
</dbReference>
<evidence type="ECO:0000256" key="2">
    <source>
        <dbReference type="ARBA" id="ARBA00022553"/>
    </source>
</evidence>
<dbReference type="OrthoDB" id="429813at2759"/>
<proteinExistence type="predicted"/>
<dbReference type="SUPFAM" id="SSF51735">
    <property type="entry name" value="NAD(P)-binding Rossmann-fold domains"/>
    <property type="match status" value="1"/>
</dbReference>
<dbReference type="Pfam" id="PF07993">
    <property type="entry name" value="NAD_binding_4"/>
    <property type="match status" value="1"/>
</dbReference>
<dbReference type="Pfam" id="PF00550">
    <property type="entry name" value="PP-binding"/>
    <property type="match status" value="1"/>
</dbReference>
<dbReference type="InterPro" id="IPR009081">
    <property type="entry name" value="PP-bd_ACP"/>
</dbReference>
<dbReference type="PROSITE" id="PS00012">
    <property type="entry name" value="PHOSPHOPANTETHEINE"/>
    <property type="match status" value="1"/>
</dbReference>
<keyword evidence="1" id="KW-0596">Phosphopantetheine</keyword>
<protein>
    <submittedName>
        <fullName evidence="4">Acetyl-CoA synthetase-like protein</fullName>
    </submittedName>
</protein>
<name>A0A9P4RBH7_9PLEO</name>
<dbReference type="SUPFAM" id="SSF56801">
    <property type="entry name" value="Acetyl-CoA synthetase-like"/>
    <property type="match status" value="1"/>
</dbReference>
<comment type="caution">
    <text evidence="4">The sequence shown here is derived from an EMBL/GenBank/DDBJ whole genome shotgun (WGS) entry which is preliminary data.</text>
</comment>
<dbReference type="InterPro" id="IPR006162">
    <property type="entry name" value="Ppantetheine_attach_site"/>
</dbReference>
<dbReference type="SUPFAM" id="SSF47336">
    <property type="entry name" value="ACP-like"/>
    <property type="match status" value="1"/>
</dbReference>
<dbReference type="Gene3D" id="1.10.1200.10">
    <property type="entry name" value="ACP-like"/>
    <property type="match status" value="1"/>
</dbReference>
<organism evidence="4 5">
    <name type="scientific">Polyplosphaeria fusca</name>
    <dbReference type="NCBI Taxonomy" id="682080"/>
    <lineage>
        <taxon>Eukaryota</taxon>
        <taxon>Fungi</taxon>
        <taxon>Dikarya</taxon>
        <taxon>Ascomycota</taxon>
        <taxon>Pezizomycotina</taxon>
        <taxon>Dothideomycetes</taxon>
        <taxon>Pleosporomycetidae</taxon>
        <taxon>Pleosporales</taxon>
        <taxon>Tetraplosphaeriaceae</taxon>
        <taxon>Polyplosphaeria</taxon>
    </lineage>
</organism>
<keyword evidence="5" id="KW-1185">Reference proteome</keyword>
<evidence type="ECO:0000313" key="5">
    <source>
        <dbReference type="Proteomes" id="UP000799444"/>
    </source>
</evidence>
<evidence type="ECO:0000256" key="1">
    <source>
        <dbReference type="ARBA" id="ARBA00022450"/>
    </source>
</evidence>
<dbReference type="InterPro" id="IPR000873">
    <property type="entry name" value="AMP-dep_synth/lig_dom"/>
</dbReference>
<dbReference type="InterPro" id="IPR051414">
    <property type="entry name" value="Adenylate-forming_Reductase"/>
</dbReference>
<dbReference type="GO" id="GO:0031177">
    <property type="term" value="F:phosphopantetheine binding"/>
    <property type="evidence" value="ECO:0007669"/>
    <property type="project" value="InterPro"/>
</dbReference>
<dbReference type="Pfam" id="PF23562">
    <property type="entry name" value="AMP-binding_C_3"/>
    <property type="match status" value="1"/>
</dbReference>
<dbReference type="InterPro" id="IPR013120">
    <property type="entry name" value="FAR_NAD-bd"/>
</dbReference>
<dbReference type="PROSITE" id="PS50075">
    <property type="entry name" value="CARRIER"/>
    <property type="match status" value="1"/>
</dbReference>
<gene>
    <name evidence="4" type="ORF">EJ04DRAFT_600741</name>
</gene>
<keyword evidence="2" id="KW-0597">Phosphoprotein</keyword>
<evidence type="ECO:0000313" key="4">
    <source>
        <dbReference type="EMBL" id="KAF2740456.1"/>
    </source>
</evidence>
<dbReference type="Proteomes" id="UP000799444">
    <property type="component" value="Unassembled WGS sequence"/>
</dbReference>
<dbReference type="SMART" id="SM00823">
    <property type="entry name" value="PKS_PP"/>
    <property type="match status" value="1"/>
</dbReference>
<reference evidence="4" key="1">
    <citation type="journal article" date="2020" name="Stud. Mycol.">
        <title>101 Dothideomycetes genomes: a test case for predicting lifestyles and emergence of pathogens.</title>
        <authorList>
            <person name="Haridas S."/>
            <person name="Albert R."/>
            <person name="Binder M."/>
            <person name="Bloem J."/>
            <person name="Labutti K."/>
            <person name="Salamov A."/>
            <person name="Andreopoulos B."/>
            <person name="Baker S."/>
            <person name="Barry K."/>
            <person name="Bills G."/>
            <person name="Bluhm B."/>
            <person name="Cannon C."/>
            <person name="Castanera R."/>
            <person name="Culley D."/>
            <person name="Daum C."/>
            <person name="Ezra D."/>
            <person name="Gonzalez J."/>
            <person name="Henrissat B."/>
            <person name="Kuo A."/>
            <person name="Liang C."/>
            <person name="Lipzen A."/>
            <person name="Lutzoni F."/>
            <person name="Magnuson J."/>
            <person name="Mondo S."/>
            <person name="Nolan M."/>
            <person name="Ohm R."/>
            <person name="Pangilinan J."/>
            <person name="Park H.-J."/>
            <person name="Ramirez L."/>
            <person name="Alfaro M."/>
            <person name="Sun H."/>
            <person name="Tritt A."/>
            <person name="Yoshinaga Y."/>
            <person name="Zwiers L.-H."/>
            <person name="Turgeon B."/>
            <person name="Goodwin S."/>
            <person name="Spatafora J."/>
            <person name="Crous P."/>
            <person name="Grigoriev I."/>
        </authorList>
    </citation>
    <scope>NUCLEOTIDE SEQUENCE</scope>
    <source>
        <strain evidence="4">CBS 125425</strain>
    </source>
</reference>
<sequence length="1063" mass="118784">MQPNYFVCTLGRASALKKQHPKSHQTIGGFLEHQAHKNPFLPAVGFPIPNHDQSLWNHEILTFRDIDKVTQVFASRLLCDFEAVLQKPQAVALLCDSSLEFLIAWLALIRLGHAVLLIAPQCHPSAIRHLCHTCEVSALFHDKAHLELASRTDSFDKSQDDPSLQIRSLPEINHEDFASQADEGLGWTITDENSIAYLHHTSGTSSGLPKPIPQSHRAAIGVLPYLPEKPPKATFSTTPLYHGGIADLFRAWTSDAMIWLFPGNHVPITARNIYRSIAVAHECSVAEGRPLVKFFSSVPYVLQMMEADKQCLEQLRQFDLVGVGGAALPGEVGDRLVKNGVKLLSRFGSAECGFLLSSYRDFNSDKDWQYLRDESPSNILLFESREDGLSELVVQRNWPHLAKVNRPNGSFATADLFARHPTIRDAWLYHSRADSQLTLITGKKFDPAPLEATIAMSPHLDNVLIFGNHRAFPGALLFRSQQARESTDEELIRDITPIVEESNNCSQSHTRIPCDMLIPMPHVPEGLEKSSKGTILRKAVESRFKNAIETAYDVQNFPGKILLSNKDVPDEIERTTQQLLHRTEPIHHETDLFSYGMDSIACMQLRRHLQRLLHKGHDEVPLTIVEDCGTIRRLGDYVVQKRCGAVESRAEDEFQLMHDLVEQFGKFEPEASGYGCFVRHDHKESGLGDVVILTGATGALGSHILDRLRAAPHTRTIYCLVRGTSEIASRERVSKALEQRGCESLATQSVPNKKIKILTANLGEPRLGLTDAVYERLAAESDIILHVAWTVNFRLNLRSFAKDSIAGVRHLIDLATSVHRHSRPRFVYCSSTAAVANAGLEKGHDIPEQFFSDPSVASSLGYSQSKWVAEQICLNAARATHLRVPIAVVRVGQLSGDRQHGIWNASEAWPLMLSTVKFTGSLPNLGDDPLDWLPVDVAANAFIEVAQQVGVEPGQALVYHILNPCQKPTWNEMLQWRKKENFDIVSPSEWVHRLEAHQDTEHPALKLLGLWREAYCHATSGSKSRPRFSVSQARARVSAMRDVEPVTEVYMCKLWQWVQANVG</sequence>
<accession>A0A9P4RBH7</accession>
<dbReference type="PANTHER" id="PTHR43439">
    <property type="entry name" value="PHENYLACETATE-COENZYME A LIGASE"/>
    <property type="match status" value="1"/>
</dbReference>
<feature type="domain" description="Carrier" evidence="3">
    <location>
        <begin position="563"/>
        <end position="642"/>
    </location>
</feature>
<dbReference type="EMBL" id="ML996100">
    <property type="protein sequence ID" value="KAF2740456.1"/>
    <property type="molecule type" value="Genomic_DNA"/>
</dbReference>
<dbReference type="InterPro" id="IPR020806">
    <property type="entry name" value="PKS_PP-bd"/>
</dbReference>
<dbReference type="InterPro" id="IPR042099">
    <property type="entry name" value="ANL_N_sf"/>
</dbReference>
<dbReference type="AlphaFoldDB" id="A0A9P4RBH7"/>
<dbReference type="PANTHER" id="PTHR43439:SF2">
    <property type="entry name" value="ENZYME, PUTATIVE (JCVI)-RELATED"/>
    <property type="match status" value="1"/>
</dbReference>
<evidence type="ECO:0000259" key="3">
    <source>
        <dbReference type="PROSITE" id="PS50075"/>
    </source>
</evidence>
<dbReference type="Gene3D" id="3.40.50.12780">
    <property type="entry name" value="N-terminal domain of ligase-like"/>
    <property type="match status" value="1"/>
</dbReference>
<dbReference type="Gene3D" id="3.40.50.720">
    <property type="entry name" value="NAD(P)-binding Rossmann-like Domain"/>
    <property type="match status" value="1"/>
</dbReference>